<keyword evidence="3" id="KW-1185">Reference proteome</keyword>
<dbReference type="AlphaFoldDB" id="A0A518B0W8"/>
<dbReference type="Proteomes" id="UP000317093">
    <property type="component" value="Chromosome"/>
</dbReference>
<name>A0A518B0W8_9BACT</name>
<dbReference type="EMBL" id="CP036279">
    <property type="protein sequence ID" value="QDU60592.1"/>
    <property type="molecule type" value="Genomic_DNA"/>
</dbReference>
<sequence precursor="true">MRTMTRCCLCFCLLAGLVPVAAQDAEPKVVRLTLHPQAEPSPTLKYQLLPKFLDRLPGNAAVDYGKVFAEENGVVCHPDLWRKIAEWSAMPLGRLRQEDLQLVNFLRGDIEEGHILSTLKLAARREHCDWQVPTREKSFYTIILSEAQQMRSFGRLMRLRTRIQVIEREFAGAVETLAVGFTLGRNVVKGPTIIHTLVGAAIVSQMFAGIEDFIQQPGAPNLYWALTMLPRPLVDGRHGVEAEFDAAFLSLPMLRNVDREINDVAYWRRELLAFWKDFSHLTDPSTRTEIPPEVALTARCVKGYPMARRALIDWGLPEHRVEAMPVPQVILFYTARLYERRRDDLFKAFFLTNWREASKELALAEKRLHNPSDGYEEIFPLAKALLPALYGFRSALERSQQKVEFLRTIEAIRLHLAANDGELPESLDAMTVVPVPRDPFTEEPFPYQLEGEQATLAVDNPRGGESIRYVITVGR</sequence>
<feature type="signal peptide" evidence="1">
    <location>
        <begin position="1"/>
        <end position="22"/>
    </location>
</feature>
<dbReference type="OrthoDB" id="278035at2"/>
<protein>
    <submittedName>
        <fullName evidence="2">Uncharacterized protein</fullName>
    </submittedName>
</protein>
<accession>A0A518B0W8</accession>
<evidence type="ECO:0000256" key="1">
    <source>
        <dbReference type="SAM" id="SignalP"/>
    </source>
</evidence>
<reference evidence="2 3" key="1">
    <citation type="submission" date="2019-02" db="EMBL/GenBank/DDBJ databases">
        <title>Deep-cultivation of Planctomycetes and their phenomic and genomic characterization uncovers novel biology.</title>
        <authorList>
            <person name="Wiegand S."/>
            <person name="Jogler M."/>
            <person name="Boedeker C."/>
            <person name="Pinto D."/>
            <person name="Vollmers J."/>
            <person name="Rivas-Marin E."/>
            <person name="Kohn T."/>
            <person name="Peeters S.H."/>
            <person name="Heuer A."/>
            <person name="Rast P."/>
            <person name="Oberbeckmann S."/>
            <person name="Bunk B."/>
            <person name="Jeske O."/>
            <person name="Meyerdierks A."/>
            <person name="Storesund J.E."/>
            <person name="Kallscheuer N."/>
            <person name="Luecker S."/>
            <person name="Lage O.M."/>
            <person name="Pohl T."/>
            <person name="Merkel B.J."/>
            <person name="Hornburger P."/>
            <person name="Mueller R.-W."/>
            <person name="Bruemmer F."/>
            <person name="Labrenz M."/>
            <person name="Spormann A.M."/>
            <person name="Op den Camp H."/>
            <person name="Overmann J."/>
            <person name="Amann R."/>
            <person name="Jetten M.S.M."/>
            <person name="Mascher T."/>
            <person name="Medema M.H."/>
            <person name="Devos D.P."/>
            <person name="Kaster A.-K."/>
            <person name="Ovreas L."/>
            <person name="Rohde M."/>
            <person name="Galperin M.Y."/>
            <person name="Jogler C."/>
        </authorList>
    </citation>
    <scope>NUCLEOTIDE SEQUENCE [LARGE SCALE GENOMIC DNA]</scope>
    <source>
        <strain evidence="2 3">Pan216</strain>
    </source>
</reference>
<organism evidence="2 3">
    <name type="scientific">Kolteria novifilia</name>
    <dbReference type="NCBI Taxonomy" id="2527975"/>
    <lineage>
        <taxon>Bacteria</taxon>
        <taxon>Pseudomonadati</taxon>
        <taxon>Planctomycetota</taxon>
        <taxon>Planctomycetia</taxon>
        <taxon>Kolteriales</taxon>
        <taxon>Kolteriaceae</taxon>
        <taxon>Kolteria</taxon>
    </lineage>
</organism>
<evidence type="ECO:0000313" key="3">
    <source>
        <dbReference type="Proteomes" id="UP000317093"/>
    </source>
</evidence>
<dbReference type="KEGG" id="knv:Pan216_14390"/>
<gene>
    <name evidence="2" type="ORF">Pan216_14390</name>
</gene>
<proteinExistence type="predicted"/>
<dbReference type="RefSeq" id="WP_145256677.1">
    <property type="nucleotide sequence ID" value="NZ_CP036279.1"/>
</dbReference>
<evidence type="ECO:0000313" key="2">
    <source>
        <dbReference type="EMBL" id="QDU60592.1"/>
    </source>
</evidence>
<keyword evidence="1" id="KW-0732">Signal</keyword>
<feature type="chain" id="PRO_5022104224" evidence="1">
    <location>
        <begin position="23"/>
        <end position="475"/>
    </location>
</feature>